<feature type="transmembrane region" description="Helical" evidence="1">
    <location>
        <begin position="101"/>
        <end position="127"/>
    </location>
</feature>
<keyword evidence="1" id="KW-0472">Membrane</keyword>
<dbReference type="RefSeq" id="WP_350348844.1">
    <property type="nucleotide sequence ID" value="NZ_CP158374.1"/>
</dbReference>
<keyword evidence="1" id="KW-1133">Transmembrane helix</keyword>
<name>A0AAU7WAT4_9MICO</name>
<accession>A0AAU7WAT4</accession>
<gene>
    <name evidence="2" type="ORF">ABIQ69_02595</name>
</gene>
<evidence type="ECO:0000313" key="2">
    <source>
        <dbReference type="EMBL" id="XBX82828.1"/>
    </source>
</evidence>
<feature type="transmembrane region" description="Helical" evidence="1">
    <location>
        <begin position="21"/>
        <end position="43"/>
    </location>
</feature>
<reference evidence="2" key="1">
    <citation type="submission" date="2024-05" db="EMBL/GenBank/DDBJ databases">
        <authorList>
            <person name="Yu L."/>
        </authorList>
    </citation>
    <scope>NUCLEOTIDE SEQUENCE</scope>
    <source>
        <strain evidence="2">G08B096</strain>
    </source>
</reference>
<proteinExistence type="predicted"/>
<protein>
    <submittedName>
        <fullName evidence="2">Uncharacterized protein</fullName>
    </submittedName>
</protein>
<feature type="transmembrane region" description="Helical" evidence="1">
    <location>
        <begin position="49"/>
        <end position="68"/>
    </location>
</feature>
<organism evidence="2">
    <name type="scientific">Agromyces sp. G08B096</name>
    <dbReference type="NCBI Taxonomy" id="3156399"/>
    <lineage>
        <taxon>Bacteria</taxon>
        <taxon>Bacillati</taxon>
        <taxon>Actinomycetota</taxon>
        <taxon>Actinomycetes</taxon>
        <taxon>Micrococcales</taxon>
        <taxon>Microbacteriaceae</taxon>
        <taxon>Agromyces</taxon>
    </lineage>
</organism>
<evidence type="ECO:0000256" key="1">
    <source>
        <dbReference type="SAM" id="Phobius"/>
    </source>
</evidence>
<dbReference type="EMBL" id="CP158374">
    <property type="protein sequence ID" value="XBX82828.1"/>
    <property type="molecule type" value="Genomic_DNA"/>
</dbReference>
<sequence>MSGEPPVWGGGAAVGPGWSALMAWTGLVLGVGAIAFGLLAPLWSRPFGIVWIAGFGALAVWFGLAGHLRLRADAADADTDSERVSGEVSDPGRRSPRIGSIAGLAGAVLGAVAIALMAYAWLAFLAADTGAEWPMPPAWHPEPLPADRPTVVVAGGVVSVGTVSG</sequence>
<keyword evidence="1" id="KW-0812">Transmembrane</keyword>
<dbReference type="AlphaFoldDB" id="A0AAU7WAT4"/>